<dbReference type="InterPro" id="IPR011009">
    <property type="entry name" value="Kinase-like_dom_sf"/>
</dbReference>
<feature type="compositionally biased region" description="Low complexity" evidence="1">
    <location>
        <begin position="21"/>
        <end position="39"/>
    </location>
</feature>
<evidence type="ECO:0000256" key="1">
    <source>
        <dbReference type="SAM" id="MobiDB-lite"/>
    </source>
</evidence>
<dbReference type="SUPFAM" id="SSF56112">
    <property type="entry name" value="Protein kinase-like (PK-like)"/>
    <property type="match status" value="1"/>
</dbReference>
<feature type="compositionally biased region" description="Acidic residues" evidence="1">
    <location>
        <begin position="790"/>
        <end position="800"/>
    </location>
</feature>
<feature type="compositionally biased region" description="Polar residues" evidence="1">
    <location>
        <begin position="11"/>
        <end position="20"/>
    </location>
</feature>
<feature type="region of interest" description="Disordered" evidence="1">
    <location>
        <begin position="1"/>
        <end position="102"/>
    </location>
</feature>
<feature type="compositionally biased region" description="Basic residues" evidence="1">
    <location>
        <begin position="1"/>
        <end position="10"/>
    </location>
</feature>
<feature type="non-terminal residue" evidence="3">
    <location>
        <position position="800"/>
    </location>
</feature>
<evidence type="ECO:0000313" key="4">
    <source>
        <dbReference type="Proteomes" id="UP000290288"/>
    </source>
</evidence>
<feature type="compositionally biased region" description="Low complexity" evidence="1">
    <location>
        <begin position="82"/>
        <end position="96"/>
    </location>
</feature>
<dbReference type="InterPro" id="IPR040976">
    <property type="entry name" value="Pkinase_fungal"/>
</dbReference>
<dbReference type="EMBL" id="SDEE01002030">
    <property type="protein sequence ID" value="RXW11328.1"/>
    <property type="molecule type" value="Genomic_DNA"/>
</dbReference>
<feature type="compositionally biased region" description="Polar residues" evidence="1">
    <location>
        <begin position="751"/>
        <end position="775"/>
    </location>
</feature>
<reference evidence="3 4" key="1">
    <citation type="submission" date="2019-01" db="EMBL/GenBank/DDBJ databases">
        <title>Draft genome sequence of Psathyrella aberdarensis IHI B618.</title>
        <authorList>
            <person name="Buettner E."/>
            <person name="Kellner H."/>
        </authorList>
    </citation>
    <scope>NUCLEOTIDE SEQUENCE [LARGE SCALE GENOMIC DNA]</scope>
    <source>
        <strain evidence="3 4">IHI B618</strain>
    </source>
</reference>
<feature type="region of interest" description="Disordered" evidence="1">
    <location>
        <begin position="740"/>
        <end position="800"/>
    </location>
</feature>
<evidence type="ECO:0000313" key="3">
    <source>
        <dbReference type="EMBL" id="RXW11328.1"/>
    </source>
</evidence>
<sequence length="800" mass="88863">MLSPRIRTRSSSRLAQNLNGTAATAAQEAASNQAQASDAQDSRGRRTRAKSNPERRQGGPATARSRTESSSRSKGAAVAKQTTGPGTAAPANPTTPSRDTTTPLISYSASKLYGYHKFSAGSGGTLSTPMAASTQNATQAATLVAQKQVIVDEIGESNVIPATSIDYFLVEYEHLAEEDKIKKFLRKTKLYKKGVWEIPRGEGTKEENLYVPMETIANEIIPFFHGSSNRKALVSSGRPLYHKENPATNHSSSPDLVIQANGPSFEFPHRAPVLDPSLGYSNSASCLEMKLDKDLGNTLASHVPQVGIYSRQIFIQQPNRRFVRILVISENRAGLVHFDRSGAQYTDLIDINKRPGDFIRLILGVSCPDEYLLGLDTTIQWVIGPNCRKKSGILTTEDADGNKITYDLVEPYPVFNRHSIRGRGTICWTVRDAAGNEFLVKDSWRSEGRESETTFLEKAKGLQGVAQVASFEEDREETASFRGPLTNGERVEDNFYNRWSMRVVLHCYGPPIIHFTSMKHAISALRDAIAVHQKQRILHRDISIFNILLGNPGAPKGLRGFLIDLDMAILWDRDPSKMSADCRTGTRMFQSIMVLCAFQGKILRTHDYLDDLEAFFYVLCYLMFCFNGAGENVKAVVSQFVQKWDDVDPANAAAHKIAFLTHPFLPEDPTPYWNETCITLLENFKSFIEEIVKEKRIIYEAKLSETERDDRTDTLHKQSDQHYKRVLGLFDTAIQALPDQDPVMKDAKATDVTSTDSPNGSPLPTPSRSAKSTSKAIAKRAPVPKRSSQEIEEPEEPQGK</sequence>
<evidence type="ECO:0000259" key="2">
    <source>
        <dbReference type="Pfam" id="PF17667"/>
    </source>
</evidence>
<dbReference type="Proteomes" id="UP000290288">
    <property type="component" value="Unassembled WGS sequence"/>
</dbReference>
<dbReference type="OrthoDB" id="5584477at2759"/>
<dbReference type="AlphaFoldDB" id="A0A4V1Q1E7"/>
<organism evidence="3 4">
    <name type="scientific">Candolleomyces aberdarensis</name>
    <dbReference type="NCBI Taxonomy" id="2316362"/>
    <lineage>
        <taxon>Eukaryota</taxon>
        <taxon>Fungi</taxon>
        <taxon>Dikarya</taxon>
        <taxon>Basidiomycota</taxon>
        <taxon>Agaricomycotina</taxon>
        <taxon>Agaricomycetes</taxon>
        <taxon>Agaricomycetidae</taxon>
        <taxon>Agaricales</taxon>
        <taxon>Agaricineae</taxon>
        <taxon>Psathyrellaceae</taxon>
        <taxon>Candolleomyces</taxon>
    </lineage>
</organism>
<feature type="domain" description="Fungal-type protein kinase" evidence="2">
    <location>
        <begin position="285"/>
        <end position="622"/>
    </location>
</feature>
<name>A0A4V1Q1E7_9AGAR</name>
<dbReference type="STRING" id="2316362.A0A4V1Q1E7"/>
<comment type="caution">
    <text evidence="3">The sequence shown here is derived from an EMBL/GenBank/DDBJ whole genome shotgun (WGS) entry which is preliminary data.</text>
</comment>
<dbReference type="PANTHER" id="PTHR38248">
    <property type="entry name" value="FUNK1 6"/>
    <property type="match status" value="1"/>
</dbReference>
<keyword evidence="4" id="KW-1185">Reference proteome</keyword>
<dbReference type="Gene3D" id="1.10.510.10">
    <property type="entry name" value="Transferase(Phosphotransferase) domain 1"/>
    <property type="match status" value="1"/>
</dbReference>
<protein>
    <recommendedName>
        <fullName evidence="2">Fungal-type protein kinase domain-containing protein</fullName>
    </recommendedName>
</protein>
<dbReference type="PANTHER" id="PTHR38248:SF2">
    <property type="entry name" value="FUNK1 11"/>
    <property type="match status" value="1"/>
</dbReference>
<proteinExistence type="predicted"/>
<gene>
    <name evidence="3" type="ORF">EST38_g14527</name>
</gene>
<accession>A0A4V1Q1E7</accession>
<dbReference type="Pfam" id="PF17667">
    <property type="entry name" value="Pkinase_fungal"/>
    <property type="match status" value="1"/>
</dbReference>